<evidence type="ECO:0000259" key="3">
    <source>
        <dbReference type="PROSITE" id="PS50968"/>
    </source>
</evidence>
<protein>
    <recommendedName>
        <fullName evidence="3">Lipoyl-binding domain-containing protein</fullName>
    </recommendedName>
</protein>
<evidence type="ECO:0000256" key="1">
    <source>
        <dbReference type="ARBA" id="ARBA00023267"/>
    </source>
</evidence>
<feature type="compositionally biased region" description="Basic and acidic residues" evidence="2">
    <location>
        <begin position="63"/>
        <end position="74"/>
    </location>
</feature>
<evidence type="ECO:0000313" key="4">
    <source>
        <dbReference type="EMBL" id="SUZ99094.1"/>
    </source>
</evidence>
<evidence type="ECO:0000256" key="2">
    <source>
        <dbReference type="SAM" id="MobiDB-lite"/>
    </source>
</evidence>
<sequence length="149" mass="16554">MSEIMKVRVGPMWYRVEIDDINTDPVKVKVNEKEFEITLHDKPGLQSHMSSVEDPMEDSQDSETDRPAKPDGISKKPARLFKSPMPGTILSISVEIGDSVSPGDEVCLLESMKMRQVLRSDIGGKVCSILVVPGESILDRAPILELFDE</sequence>
<dbReference type="Gene3D" id="2.40.50.100">
    <property type="match status" value="1"/>
</dbReference>
<dbReference type="SUPFAM" id="SSF51230">
    <property type="entry name" value="Single hybrid motif"/>
    <property type="match status" value="1"/>
</dbReference>
<keyword evidence="1" id="KW-0092">Biotin</keyword>
<gene>
    <name evidence="4" type="ORF">METZ01_LOCUS51948</name>
</gene>
<accession>A0A381S6K7</accession>
<feature type="domain" description="Lipoyl-binding" evidence="3">
    <location>
        <begin position="68"/>
        <end position="147"/>
    </location>
</feature>
<dbReference type="PANTHER" id="PTHR45266">
    <property type="entry name" value="OXALOACETATE DECARBOXYLASE ALPHA CHAIN"/>
    <property type="match status" value="1"/>
</dbReference>
<dbReference type="InterPro" id="IPR000089">
    <property type="entry name" value="Biotin_lipoyl"/>
</dbReference>
<organism evidence="4">
    <name type="scientific">marine metagenome</name>
    <dbReference type="NCBI Taxonomy" id="408172"/>
    <lineage>
        <taxon>unclassified sequences</taxon>
        <taxon>metagenomes</taxon>
        <taxon>ecological metagenomes</taxon>
    </lineage>
</organism>
<reference evidence="4" key="1">
    <citation type="submission" date="2018-05" db="EMBL/GenBank/DDBJ databases">
        <authorList>
            <person name="Lanie J.A."/>
            <person name="Ng W.-L."/>
            <person name="Kazmierczak K.M."/>
            <person name="Andrzejewski T.M."/>
            <person name="Davidsen T.M."/>
            <person name="Wayne K.J."/>
            <person name="Tettelin H."/>
            <person name="Glass J.I."/>
            <person name="Rusch D."/>
            <person name="Podicherti R."/>
            <person name="Tsui H.-C.T."/>
            <person name="Winkler M.E."/>
        </authorList>
    </citation>
    <scope>NUCLEOTIDE SEQUENCE</scope>
</reference>
<dbReference type="PROSITE" id="PS50968">
    <property type="entry name" value="BIOTINYL_LIPOYL"/>
    <property type="match status" value="1"/>
</dbReference>
<dbReference type="CDD" id="cd06850">
    <property type="entry name" value="biotinyl_domain"/>
    <property type="match status" value="1"/>
</dbReference>
<dbReference type="EMBL" id="UINC01002668">
    <property type="protein sequence ID" value="SUZ99094.1"/>
    <property type="molecule type" value="Genomic_DNA"/>
</dbReference>
<feature type="region of interest" description="Disordered" evidence="2">
    <location>
        <begin position="39"/>
        <end position="82"/>
    </location>
</feature>
<dbReference type="AlphaFoldDB" id="A0A381S6K7"/>
<dbReference type="InterPro" id="IPR050709">
    <property type="entry name" value="Biotin_Carboxyl_Carrier/Decarb"/>
</dbReference>
<dbReference type="PANTHER" id="PTHR45266:SF3">
    <property type="entry name" value="OXALOACETATE DECARBOXYLASE ALPHA CHAIN"/>
    <property type="match status" value="1"/>
</dbReference>
<proteinExistence type="predicted"/>
<dbReference type="Pfam" id="PF00364">
    <property type="entry name" value="Biotin_lipoyl"/>
    <property type="match status" value="1"/>
</dbReference>
<name>A0A381S6K7_9ZZZZ</name>
<dbReference type="InterPro" id="IPR011053">
    <property type="entry name" value="Single_hybrid_motif"/>
</dbReference>